<proteinExistence type="predicted"/>
<organism evidence="2 3">
    <name type="scientific">Conidiobolus coronatus (strain ATCC 28846 / CBS 209.66 / NRRL 28638)</name>
    <name type="common">Delacroixia coronata</name>
    <dbReference type="NCBI Taxonomy" id="796925"/>
    <lineage>
        <taxon>Eukaryota</taxon>
        <taxon>Fungi</taxon>
        <taxon>Fungi incertae sedis</taxon>
        <taxon>Zoopagomycota</taxon>
        <taxon>Entomophthoromycotina</taxon>
        <taxon>Entomophthoromycetes</taxon>
        <taxon>Entomophthorales</taxon>
        <taxon>Ancylistaceae</taxon>
        <taxon>Conidiobolus</taxon>
    </lineage>
</organism>
<feature type="chain" id="PRO_5007294301" evidence="1">
    <location>
        <begin position="19"/>
        <end position="145"/>
    </location>
</feature>
<gene>
    <name evidence="2" type="ORF">CONCODRAFT_79741</name>
</gene>
<evidence type="ECO:0000256" key="1">
    <source>
        <dbReference type="SAM" id="SignalP"/>
    </source>
</evidence>
<name>A0A137P032_CONC2</name>
<evidence type="ECO:0000313" key="3">
    <source>
        <dbReference type="Proteomes" id="UP000070444"/>
    </source>
</evidence>
<sequence>MKLSALFTSFIAFGSIAAAPTNGLPQNFDISKYVNAEQVYNQVQLISKIPKDIFVKEVNEGINKVQKALVFGFDFEQKLEKLNPDQKKQLGEWWNGVSQKYHQSFPTDPAQLSKVALPDLKQLVKIVYQKDADQVFNDFVKSLNN</sequence>
<dbReference type="AlphaFoldDB" id="A0A137P032"/>
<protein>
    <submittedName>
        <fullName evidence="2">Uncharacterized protein</fullName>
    </submittedName>
</protein>
<keyword evidence="1" id="KW-0732">Signal</keyword>
<accession>A0A137P032</accession>
<reference evidence="2 3" key="1">
    <citation type="journal article" date="2015" name="Genome Biol. Evol.">
        <title>Phylogenomic analyses indicate that early fungi evolved digesting cell walls of algal ancestors of land plants.</title>
        <authorList>
            <person name="Chang Y."/>
            <person name="Wang S."/>
            <person name="Sekimoto S."/>
            <person name="Aerts A.L."/>
            <person name="Choi C."/>
            <person name="Clum A."/>
            <person name="LaButti K.M."/>
            <person name="Lindquist E.A."/>
            <person name="Yee Ngan C."/>
            <person name="Ohm R.A."/>
            <person name="Salamov A.A."/>
            <person name="Grigoriev I.V."/>
            <person name="Spatafora J.W."/>
            <person name="Berbee M.L."/>
        </authorList>
    </citation>
    <scope>NUCLEOTIDE SEQUENCE [LARGE SCALE GENOMIC DNA]</scope>
    <source>
        <strain evidence="2 3">NRRL 28638</strain>
    </source>
</reference>
<evidence type="ECO:0000313" key="2">
    <source>
        <dbReference type="EMBL" id="KXN68440.1"/>
    </source>
</evidence>
<feature type="signal peptide" evidence="1">
    <location>
        <begin position="1"/>
        <end position="18"/>
    </location>
</feature>
<keyword evidence="3" id="KW-1185">Reference proteome</keyword>
<dbReference type="Proteomes" id="UP000070444">
    <property type="component" value="Unassembled WGS sequence"/>
</dbReference>
<dbReference type="EMBL" id="KQ964575">
    <property type="protein sequence ID" value="KXN68440.1"/>
    <property type="molecule type" value="Genomic_DNA"/>
</dbReference>